<keyword evidence="9" id="KW-1133">Transmembrane helix</keyword>
<dbReference type="Proteomes" id="UP000228948">
    <property type="component" value="Chromosome"/>
</dbReference>
<dbReference type="AlphaFoldDB" id="A0A2K8K9X1"/>
<keyword evidence="14" id="KW-1185">Reference proteome</keyword>
<dbReference type="KEGG" id="rbg:BG454_00535"/>
<evidence type="ECO:0000256" key="10">
    <source>
        <dbReference type="ARBA" id="ARBA00023136"/>
    </source>
</evidence>
<evidence type="ECO:0000313" key="13">
    <source>
        <dbReference type="EMBL" id="ATX64505.1"/>
    </source>
</evidence>
<evidence type="ECO:0000256" key="8">
    <source>
        <dbReference type="ARBA" id="ARBA00022737"/>
    </source>
</evidence>
<comment type="function">
    <text evidence="1">Could be a virulence factor.</text>
</comment>
<dbReference type="STRING" id="441209.GCA_001870665_00235"/>
<gene>
    <name evidence="13" type="primary">cls</name>
    <name evidence="13" type="ORF">BG454_00535</name>
</gene>
<dbReference type="CDD" id="cd09159">
    <property type="entry name" value="PLDc_ybhO_like_2"/>
    <property type="match status" value="1"/>
</dbReference>
<dbReference type="GO" id="GO:0005886">
    <property type="term" value="C:plasma membrane"/>
    <property type="evidence" value="ECO:0007669"/>
    <property type="project" value="UniProtKB-SubCell"/>
</dbReference>
<dbReference type="GO" id="GO:0005576">
    <property type="term" value="C:extracellular region"/>
    <property type="evidence" value="ECO:0007669"/>
    <property type="project" value="UniProtKB-SubCell"/>
</dbReference>
<proteinExistence type="predicted"/>
<dbReference type="InterPro" id="IPR022924">
    <property type="entry name" value="Cardiolipin_synthase"/>
</dbReference>
<evidence type="ECO:0000256" key="4">
    <source>
        <dbReference type="ARBA" id="ARBA00022475"/>
    </source>
</evidence>
<evidence type="ECO:0000256" key="2">
    <source>
        <dbReference type="ARBA" id="ARBA00004236"/>
    </source>
</evidence>
<evidence type="ECO:0000256" key="6">
    <source>
        <dbReference type="ARBA" id="ARBA00022679"/>
    </source>
</evidence>
<organism evidence="13 14">
    <name type="scientific">Roseinatronobacter bogoriensis subsp. barguzinensis</name>
    <dbReference type="NCBI Taxonomy" id="441209"/>
    <lineage>
        <taxon>Bacteria</taxon>
        <taxon>Pseudomonadati</taxon>
        <taxon>Pseudomonadota</taxon>
        <taxon>Alphaproteobacteria</taxon>
        <taxon>Rhodobacterales</taxon>
        <taxon>Paracoccaceae</taxon>
        <taxon>Roseinatronobacter</taxon>
    </lineage>
</organism>
<dbReference type="PANTHER" id="PTHR21248:SF22">
    <property type="entry name" value="PHOSPHOLIPASE D"/>
    <property type="match status" value="1"/>
</dbReference>
<dbReference type="SMART" id="SM00155">
    <property type="entry name" value="PLDc"/>
    <property type="match status" value="2"/>
</dbReference>
<feature type="domain" description="PLD phosphodiesterase" evidence="12">
    <location>
        <begin position="167"/>
        <end position="194"/>
    </location>
</feature>
<dbReference type="InterPro" id="IPR001736">
    <property type="entry name" value="PLipase_D/transphosphatidylase"/>
</dbReference>
<sequence length="430" mass="48607">MLTVFRRYRRAIIAAIVTLALTLVAVVAALNLMPDRRELRGPVTAQIAPTDSDFQRTMAGLFGSSLMDGNSIDILQNGDEIFPAMLEAIASARTSINFETYIYWTGQIAQDFAQALVERAQAGVEVRVLLDWVGSVSMDEALIAAMEDAGIQVKRFRPVRWYTLDRINNRTHRKFLVVDGRVGFIGGVGIGDEWLGDARTPDEWRETHYRVTGPVVAAMQGGFVSNWVEDTGEVLQGDAFFPPLEQTGDITAQLVLSSTGSRNYIHLMLMTALASAQEHIRMTTPYFVPDEVAIAQLRNARARGVEVDIIVPGEHMSKEMVRYTSRHLWKPLLQAGVRIHEFQPTFMHAKLLIVDNQFVSIGSTNFDERSFRLNDEANLNVYDQSFAAAKTEIFEADLSRAREYTLQDWQNRPMDIRVKDWAWSWLRTQF</sequence>
<dbReference type="PROSITE" id="PS50035">
    <property type="entry name" value="PLD"/>
    <property type="match status" value="2"/>
</dbReference>
<accession>A0A2K8K9X1</accession>
<protein>
    <recommendedName>
        <fullName evidence="11">Cardiolipin synthase</fullName>
        <ecNumber evidence="11">2.7.8.-</ecNumber>
    </recommendedName>
</protein>
<dbReference type="RefSeq" id="WP_071479446.1">
    <property type="nucleotide sequence ID" value="NZ_CP024899.1"/>
</dbReference>
<keyword evidence="7" id="KW-0812">Transmembrane</keyword>
<evidence type="ECO:0000256" key="1">
    <source>
        <dbReference type="ARBA" id="ARBA00003145"/>
    </source>
</evidence>
<evidence type="ECO:0000256" key="11">
    <source>
        <dbReference type="NCBIfam" id="TIGR04265"/>
    </source>
</evidence>
<evidence type="ECO:0000256" key="9">
    <source>
        <dbReference type="ARBA" id="ARBA00022989"/>
    </source>
</evidence>
<evidence type="ECO:0000256" key="5">
    <source>
        <dbReference type="ARBA" id="ARBA00022525"/>
    </source>
</evidence>
<keyword evidence="10" id="KW-0472">Membrane</keyword>
<dbReference type="OrthoDB" id="9762009at2"/>
<keyword evidence="5" id="KW-0964">Secreted</keyword>
<dbReference type="SUPFAM" id="SSF56024">
    <property type="entry name" value="Phospholipase D/nuclease"/>
    <property type="match status" value="2"/>
</dbReference>
<dbReference type="CDD" id="cd09110">
    <property type="entry name" value="PLDc_CLS_1"/>
    <property type="match status" value="1"/>
</dbReference>
<dbReference type="GO" id="GO:0032049">
    <property type="term" value="P:cardiolipin biosynthetic process"/>
    <property type="evidence" value="ECO:0007669"/>
    <property type="project" value="UniProtKB-UniRule"/>
</dbReference>
<dbReference type="PANTHER" id="PTHR21248">
    <property type="entry name" value="CARDIOLIPIN SYNTHASE"/>
    <property type="match status" value="1"/>
</dbReference>
<dbReference type="Pfam" id="PF13091">
    <property type="entry name" value="PLDc_2"/>
    <property type="match status" value="2"/>
</dbReference>
<dbReference type="GO" id="GO:0008808">
    <property type="term" value="F:cardiolipin synthase activity"/>
    <property type="evidence" value="ECO:0007669"/>
    <property type="project" value="UniProtKB-UniRule"/>
</dbReference>
<name>A0A2K8K9X1_9RHOB</name>
<dbReference type="NCBIfam" id="TIGR04265">
    <property type="entry name" value="bac_cardiolipin"/>
    <property type="match status" value="1"/>
</dbReference>
<evidence type="ECO:0000256" key="3">
    <source>
        <dbReference type="ARBA" id="ARBA00004613"/>
    </source>
</evidence>
<evidence type="ECO:0000313" key="14">
    <source>
        <dbReference type="Proteomes" id="UP000228948"/>
    </source>
</evidence>
<feature type="domain" description="PLD phosphodiesterase" evidence="12">
    <location>
        <begin position="343"/>
        <end position="370"/>
    </location>
</feature>
<dbReference type="EC" id="2.7.8.-" evidence="11"/>
<dbReference type="Gene3D" id="3.30.870.10">
    <property type="entry name" value="Endonuclease Chain A"/>
    <property type="match status" value="2"/>
</dbReference>
<evidence type="ECO:0000256" key="7">
    <source>
        <dbReference type="ARBA" id="ARBA00022692"/>
    </source>
</evidence>
<comment type="subcellular location">
    <subcellularLocation>
        <location evidence="2">Cell membrane</location>
    </subcellularLocation>
    <subcellularLocation>
        <location evidence="3">Secreted</location>
    </subcellularLocation>
</comment>
<keyword evidence="6" id="KW-0808">Transferase</keyword>
<dbReference type="EMBL" id="CP024899">
    <property type="protein sequence ID" value="ATX64505.1"/>
    <property type="molecule type" value="Genomic_DNA"/>
</dbReference>
<reference evidence="13 14" key="1">
    <citation type="submission" date="2017-11" db="EMBL/GenBank/DDBJ databases">
        <title>Revised Sequence and Annotation of the Rhodobaca barguzinensis strain alga05 Genome.</title>
        <authorList>
            <person name="Kopejtka K."/>
            <person name="Tomasch J.M."/>
            <person name="Bunk B."/>
            <person name="Koblizek M."/>
        </authorList>
    </citation>
    <scope>NUCLEOTIDE SEQUENCE [LARGE SCALE GENOMIC DNA]</scope>
    <source>
        <strain evidence="14">alga05</strain>
    </source>
</reference>
<keyword evidence="8" id="KW-0677">Repeat</keyword>
<dbReference type="InterPro" id="IPR025202">
    <property type="entry name" value="PLD-like_dom"/>
</dbReference>
<keyword evidence="4" id="KW-1003">Cell membrane</keyword>
<evidence type="ECO:0000259" key="12">
    <source>
        <dbReference type="PROSITE" id="PS50035"/>
    </source>
</evidence>